<dbReference type="InterPro" id="IPR007476">
    <property type="entry name" value="RdgC"/>
</dbReference>
<dbReference type="EMBL" id="JPIN01000008">
    <property type="protein sequence ID" value="KFZ28426.1"/>
    <property type="molecule type" value="Genomic_DNA"/>
</dbReference>
<dbReference type="GO" id="GO:0043590">
    <property type="term" value="C:bacterial nucleoid"/>
    <property type="evidence" value="ECO:0007669"/>
    <property type="project" value="TreeGrafter"/>
</dbReference>
<keyword evidence="4 6" id="KW-0963">Cytoplasm</keyword>
<dbReference type="STRING" id="1517416.IDAT_08940"/>
<dbReference type="eggNOG" id="COG2974">
    <property type="taxonomic scope" value="Bacteria"/>
</dbReference>
<organism evidence="7 8">
    <name type="scientific">Pseudidiomarina atlantica</name>
    <dbReference type="NCBI Taxonomy" id="1517416"/>
    <lineage>
        <taxon>Bacteria</taxon>
        <taxon>Pseudomonadati</taxon>
        <taxon>Pseudomonadota</taxon>
        <taxon>Gammaproteobacteria</taxon>
        <taxon>Alteromonadales</taxon>
        <taxon>Idiomarinaceae</taxon>
        <taxon>Pseudidiomarina</taxon>
    </lineage>
</organism>
<comment type="subcellular location">
    <subcellularLocation>
        <location evidence="1 6">Cytoplasm</location>
        <location evidence="1 6">Nucleoid</location>
    </subcellularLocation>
</comment>
<evidence type="ECO:0000256" key="2">
    <source>
        <dbReference type="ARBA" id="ARBA00008657"/>
    </source>
</evidence>
<evidence type="ECO:0000256" key="6">
    <source>
        <dbReference type="HAMAP-Rule" id="MF_00194"/>
    </source>
</evidence>
<keyword evidence="5 6" id="KW-0233">DNA recombination</keyword>
<dbReference type="NCBIfam" id="NF001464">
    <property type="entry name" value="PRK00321.1-5"/>
    <property type="match status" value="1"/>
</dbReference>
<dbReference type="GO" id="GO:0006310">
    <property type="term" value="P:DNA recombination"/>
    <property type="evidence" value="ECO:0007669"/>
    <property type="project" value="UniProtKB-UniRule"/>
</dbReference>
<dbReference type="OrthoDB" id="5290530at2"/>
<accession>A0A094J758</accession>
<dbReference type="PANTHER" id="PTHR38103">
    <property type="entry name" value="RECOMBINATION-ASSOCIATED PROTEIN RDGC"/>
    <property type="match status" value="1"/>
</dbReference>
<dbReference type="NCBIfam" id="NF001462">
    <property type="entry name" value="PRK00321.1-3"/>
    <property type="match status" value="1"/>
</dbReference>
<proteinExistence type="inferred from homology"/>
<dbReference type="Pfam" id="PF04381">
    <property type="entry name" value="RdgC"/>
    <property type="match status" value="1"/>
</dbReference>
<sequence>MWFRNLRIYTLADDFTLNADLATALEEHAFRPCGRSELASFGWYSPFGARSEVRYHQNGKQYLFCARKEEKVLPASVVNAQLEEQIEALEAEQGRKVVGKEKQTMKEDLIHQLLPQAFTRFKMTWGMLDLQLGIVVVDASATGQAEDFLGLLRSSLGSLPVKPWFSEQPTELYFTAWLKQGSIPGDFAFGDEAELRGTDEDGGVIRCKRHELTSPEILAHLDHGKQVTKLALEWQERITMMIEEDMAIKRFKPTDVLLDEQDKLVDATPEQKIDADFALLAGEISALFPQLVNLFDAELNVE</sequence>
<keyword evidence="8" id="KW-1185">Reference proteome</keyword>
<comment type="caution">
    <text evidence="7">The sequence shown here is derived from an EMBL/GenBank/DDBJ whole genome shotgun (WGS) entry which is preliminary data.</text>
</comment>
<dbReference type="Proteomes" id="UP000053718">
    <property type="component" value="Unassembled WGS sequence"/>
</dbReference>
<evidence type="ECO:0000313" key="7">
    <source>
        <dbReference type="EMBL" id="KFZ28426.1"/>
    </source>
</evidence>
<dbReference type="GO" id="GO:0003690">
    <property type="term" value="F:double-stranded DNA binding"/>
    <property type="evidence" value="ECO:0007669"/>
    <property type="project" value="TreeGrafter"/>
</dbReference>
<dbReference type="RefSeq" id="WP_034732926.1">
    <property type="nucleotide sequence ID" value="NZ_JPIN01000008.1"/>
</dbReference>
<dbReference type="PANTHER" id="PTHR38103:SF1">
    <property type="entry name" value="RECOMBINATION-ASSOCIATED PROTEIN RDGC"/>
    <property type="match status" value="1"/>
</dbReference>
<comment type="similarity">
    <text evidence="2 6">Belongs to the RdgC family.</text>
</comment>
<reference evidence="7 8" key="1">
    <citation type="submission" date="2014-06" db="EMBL/GenBank/DDBJ databases">
        <title>Draft genome sequence of Idiomarina sp. MCCC 1A10513.</title>
        <authorList>
            <person name="Du J."/>
            <person name="Lai Q."/>
            <person name="Shao Z."/>
        </authorList>
    </citation>
    <scope>NUCLEOTIDE SEQUENCE [LARGE SCALE GENOMIC DNA]</scope>
    <source>
        <strain evidence="7 8">MCCC 1A10513</strain>
    </source>
</reference>
<evidence type="ECO:0000256" key="3">
    <source>
        <dbReference type="ARBA" id="ARBA00022296"/>
    </source>
</evidence>
<dbReference type="GO" id="GO:0005737">
    <property type="term" value="C:cytoplasm"/>
    <property type="evidence" value="ECO:0007669"/>
    <property type="project" value="UniProtKB-UniRule"/>
</dbReference>
<evidence type="ECO:0000256" key="1">
    <source>
        <dbReference type="ARBA" id="ARBA00004453"/>
    </source>
</evidence>
<name>A0A094J758_9GAMM</name>
<dbReference type="GO" id="GO:0000018">
    <property type="term" value="P:regulation of DNA recombination"/>
    <property type="evidence" value="ECO:0007669"/>
    <property type="project" value="TreeGrafter"/>
</dbReference>
<comment type="function">
    <text evidence="6">May be involved in recombination.</text>
</comment>
<evidence type="ECO:0000313" key="8">
    <source>
        <dbReference type="Proteomes" id="UP000053718"/>
    </source>
</evidence>
<gene>
    <name evidence="6" type="primary">rdgC</name>
    <name evidence="7" type="ORF">IDAT_08940</name>
</gene>
<protein>
    <recommendedName>
        <fullName evidence="3 6">Recombination-associated protein RdgC</fullName>
    </recommendedName>
</protein>
<evidence type="ECO:0000256" key="4">
    <source>
        <dbReference type="ARBA" id="ARBA00022490"/>
    </source>
</evidence>
<evidence type="ECO:0000256" key="5">
    <source>
        <dbReference type="ARBA" id="ARBA00023172"/>
    </source>
</evidence>
<dbReference type="AlphaFoldDB" id="A0A094J758"/>
<dbReference type="HAMAP" id="MF_00194">
    <property type="entry name" value="RdgC"/>
    <property type="match status" value="1"/>
</dbReference>